<organism evidence="1 2">
    <name type="scientific">Clostridium beijerinckii</name>
    <name type="common">Clostridium MP</name>
    <dbReference type="NCBI Taxonomy" id="1520"/>
    <lineage>
        <taxon>Bacteria</taxon>
        <taxon>Bacillati</taxon>
        <taxon>Bacillota</taxon>
        <taxon>Clostridia</taxon>
        <taxon>Eubacteriales</taxon>
        <taxon>Clostridiaceae</taxon>
        <taxon>Clostridium</taxon>
    </lineage>
</organism>
<dbReference type="EMBL" id="LZZI01000318">
    <property type="protein sequence ID" value="OOM50986.1"/>
    <property type="molecule type" value="Genomic_DNA"/>
</dbReference>
<dbReference type="AlphaFoldDB" id="A0A1S8RCR7"/>
<proteinExistence type="predicted"/>
<name>A0A1S8RCR7_CLOBE</name>
<sequence>MNYAVLTYNQAKSQGKKVNNAILGERVYFEESLRYINYVIVIEGSQNLQNDSVFNTDKFILSDGNNHTINLSRYEKSLNPGINGGYWYDYTQNQLQIYISDSDCRMIEEIFSQGNIYLMATKGWNVTNDGVEALASTSSINIDLDIHVLP</sequence>
<gene>
    <name evidence="1" type="ORF">CLBCK_51140</name>
</gene>
<comment type="caution">
    <text evidence="1">The sequence shown here is derived from an EMBL/GenBank/DDBJ whole genome shotgun (WGS) entry which is preliminary data.</text>
</comment>
<protein>
    <submittedName>
        <fullName evidence="1">Uncharacterized protein</fullName>
    </submittedName>
</protein>
<dbReference type="Proteomes" id="UP000190973">
    <property type="component" value="Unassembled WGS sequence"/>
</dbReference>
<evidence type="ECO:0000313" key="2">
    <source>
        <dbReference type="Proteomes" id="UP000190973"/>
    </source>
</evidence>
<evidence type="ECO:0000313" key="1">
    <source>
        <dbReference type="EMBL" id="OOM50986.1"/>
    </source>
</evidence>
<accession>A0A1S8RCR7</accession>
<reference evidence="1 2" key="1">
    <citation type="submission" date="2016-05" db="EMBL/GenBank/DDBJ databases">
        <title>Microbial solvent formation.</title>
        <authorList>
            <person name="Poehlein A."/>
            <person name="Montoya Solano J.D."/>
            <person name="Flitsch S."/>
            <person name="Krabben P."/>
            <person name="Duerre P."/>
            <person name="Daniel R."/>
        </authorList>
    </citation>
    <scope>NUCLEOTIDE SEQUENCE [LARGE SCALE GENOMIC DNA]</scope>
    <source>
        <strain evidence="1 2">DSM 53</strain>
    </source>
</reference>